<reference evidence="2 3" key="1">
    <citation type="submission" date="2023-07" db="EMBL/GenBank/DDBJ databases">
        <title>Novel species of Thermanaerothrix with wide hydrolytic capabilities.</title>
        <authorList>
            <person name="Zayulina K.S."/>
            <person name="Podosokorskaya O.A."/>
            <person name="Elcheninov A.G."/>
        </authorList>
    </citation>
    <scope>NUCLEOTIDE SEQUENCE [LARGE SCALE GENOMIC DNA]</scope>
    <source>
        <strain evidence="2 3">4228-RoL</strain>
    </source>
</reference>
<evidence type="ECO:0000256" key="1">
    <source>
        <dbReference type="SAM" id="MobiDB-lite"/>
    </source>
</evidence>
<accession>A0ABU3NRQ9</accession>
<gene>
    <name evidence="2" type="ORF">QYE77_14640</name>
</gene>
<evidence type="ECO:0000313" key="2">
    <source>
        <dbReference type="EMBL" id="MDT8899499.1"/>
    </source>
</evidence>
<dbReference type="RefSeq" id="WP_315626229.1">
    <property type="nucleotide sequence ID" value="NZ_JAUHMF010000007.1"/>
</dbReference>
<proteinExistence type="predicted"/>
<feature type="region of interest" description="Disordered" evidence="1">
    <location>
        <begin position="228"/>
        <end position="247"/>
    </location>
</feature>
<keyword evidence="3" id="KW-1185">Reference proteome</keyword>
<sequence length="330" mass="36836">EVVMLLPWMSLAELKVVIAAVARLMQVGGAEPITLSEFEQLTGLSRPAVLDGIERAMKRGLLTRFEMTGYRGHTMHVYELKPRFSGGNFPPIGGSISKDFIGKNFLPITPIKAKQSKDVVDDIDLTTTTNFALLNLSAGANFSQKSPDFEAKNALFLQLRKVGIYAKTARFLLDKFPLERIEKCLALYPLAVRAGRADGPGWLVKAVSDPHWDLDAEMADLQERLEGQTGTHGQPNEHPKPAKPQLPKAVREDLRAIGWNGSTDELAEHYRTNRKAFKAWLDWAKKQPQEYAAARFLTGLRSGLLPPLDGEDRTDGRRFVVGEYANYIRH</sequence>
<feature type="non-terminal residue" evidence="2">
    <location>
        <position position="1"/>
    </location>
</feature>
<dbReference type="Proteomes" id="UP001254165">
    <property type="component" value="Unassembled WGS sequence"/>
</dbReference>
<evidence type="ECO:0000313" key="3">
    <source>
        <dbReference type="Proteomes" id="UP001254165"/>
    </source>
</evidence>
<name>A0ABU3NRQ9_9CHLR</name>
<comment type="caution">
    <text evidence="2">The sequence shown here is derived from an EMBL/GenBank/DDBJ whole genome shotgun (WGS) entry which is preliminary data.</text>
</comment>
<protein>
    <submittedName>
        <fullName evidence="2">Helix-turn-helix domain-containing protein</fullName>
    </submittedName>
</protein>
<dbReference type="EMBL" id="JAUHMF010000007">
    <property type="protein sequence ID" value="MDT8899499.1"/>
    <property type="molecule type" value="Genomic_DNA"/>
</dbReference>
<organism evidence="2 3">
    <name type="scientific">Thermanaerothrix solaris</name>
    <dbReference type="NCBI Taxonomy" id="3058434"/>
    <lineage>
        <taxon>Bacteria</taxon>
        <taxon>Bacillati</taxon>
        <taxon>Chloroflexota</taxon>
        <taxon>Anaerolineae</taxon>
        <taxon>Anaerolineales</taxon>
        <taxon>Anaerolineaceae</taxon>
        <taxon>Thermanaerothrix</taxon>
    </lineage>
</organism>